<organism evidence="2">
    <name type="scientific">viral metagenome</name>
    <dbReference type="NCBI Taxonomy" id="1070528"/>
    <lineage>
        <taxon>unclassified sequences</taxon>
        <taxon>metagenomes</taxon>
        <taxon>organismal metagenomes</taxon>
    </lineage>
</organism>
<feature type="region of interest" description="Disordered" evidence="1">
    <location>
        <begin position="82"/>
        <end position="158"/>
    </location>
</feature>
<proteinExistence type="predicted"/>
<protein>
    <submittedName>
        <fullName evidence="2">Uncharacterized protein</fullName>
    </submittedName>
</protein>
<feature type="compositionally biased region" description="Basic residues" evidence="1">
    <location>
        <begin position="82"/>
        <end position="145"/>
    </location>
</feature>
<dbReference type="EMBL" id="MN739708">
    <property type="protein sequence ID" value="QHT22194.1"/>
    <property type="molecule type" value="Genomic_DNA"/>
</dbReference>
<dbReference type="AlphaFoldDB" id="A0A6C0DZI5"/>
<accession>A0A6C0DZI5</accession>
<evidence type="ECO:0000313" key="2">
    <source>
        <dbReference type="EMBL" id="QHT22194.1"/>
    </source>
</evidence>
<name>A0A6C0DZI5_9ZZZZ</name>
<reference evidence="2" key="1">
    <citation type="journal article" date="2020" name="Nature">
        <title>Giant virus diversity and host interactions through global metagenomics.</title>
        <authorList>
            <person name="Schulz F."/>
            <person name="Roux S."/>
            <person name="Paez-Espino D."/>
            <person name="Jungbluth S."/>
            <person name="Walsh D.A."/>
            <person name="Denef V.J."/>
            <person name="McMahon K.D."/>
            <person name="Konstantinidis K.T."/>
            <person name="Eloe-Fadrosh E.A."/>
            <person name="Kyrpides N.C."/>
            <person name="Woyke T."/>
        </authorList>
    </citation>
    <scope>NUCLEOTIDE SEQUENCE</scope>
    <source>
        <strain evidence="2">GVMAG-M-3300023179-107</strain>
    </source>
</reference>
<sequence length="192" mass="22241">MPRKIKEKIAAIISLDNYDVGKYYLLTFPSLVTNAKLVNKDKEYMYFIDKANIRKKNLSADYLISIEDLSYDIDIIKNIQKQKKSTNKKTSKTKSTKKTSTKKKSSKKRSTKEKSTKKKSTKKKSSKKKSTKKKSTKKKSTKKTLKMQSGGFDKTNTKFPRKMSKQYCEMTPCSKMGFSQKASCRYYKNCYA</sequence>
<evidence type="ECO:0000256" key="1">
    <source>
        <dbReference type="SAM" id="MobiDB-lite"/>
    </source>
</evidence>